<gene>
    <name evidence="2" type="ORF">MARGE09_P1162</name>
</gene>
<protein>
    <recommendedName>
        <fullName evidence="4">General porin</fullName>
    </recommendedName>
</protein>
<dbReference type="Proteomes" id="UP001320119">
    <property type="component" value="Chromosome"/>
</dbReference>
<keyword evidence="3" id="KW-1185">Reference proteome</keyword>
<dbReference type="SUPFAM" id="SSF56935">
    <property type="entry name" value="Porins"/>
    <property type="match status" value="1"/>
</dbReference>
<dbReference type="Pfam" id="PF16956">
    <property type="entry name" value="Porin_7"/>
    <property type="match status" value="1"/>
</dbReference>
<keyword evidence="1" id="KW-0732">Signal</keyword>
<feature type="signal peptide" evidence="1">
    <location>
        <begin position="1"/>
        <end position="19"/>
    </location>
</feature>
<accession>A0AAN2BJH6</accession>
<dbReference type="EMBL" id="AP023086">
    <property type="protein sequence ID" value="BCD96962.1"/>
    <property type="molecule type" value="Genomic_DNA"/>
</dbReference>
<organism evidence="2 3">
    <name type="scientific">Marinagarivorans cellulosilyticus</name>
    <dbReference type="NCBI Taxonomy" id="2721545"/>
    <lineage>
        <taxon>Bacteria</taxon>
        <taxon>Pseudomonadati</taxon>
        <taxon>Pseudomonadota</taxon>
        <taxon>Gammaproteobacteria</taxon>
        <taxon>Cellvibrionales</taxon>
        <taxon>Cellvibrionaceae</taxon>
        <taxon>Marinagarivorans</taxon>
    </lineage>
</organism>
<evidence type="ECO:0000313" key="2">
    <source>
        <dbReference type="EMBL" id="BCD96962.1"/>
    </source>
</evidence>
<proteinExistence type="predicted"/>
<dbReference type="AlphaFoldDB" id="A0AAN2BJH6"/>
<reference evidence="2 3" key="1">
    <citation type="journal article" date="2022" name="IScience">
        <title>An ultrasensitive nanofiber-based assay for enzymatic hydrolysis and deep-sea microbial degradation of cellulose.</title>
        <authorList>
            <person name="Tsudome M."/>
            <person name="Tachioka M."/>
            <person name="Miyazaki M."/>
            <person name="Uchimura K."/>
            <person name="Tsuda M."/>
            <person name="Takaki Y."/>
            <person name="Deguchi S."/>
        </authorList>
    </citation>
    <scope>NUCLEOTIDE SEQUENCE [LARGE SCALE GENOMIC DNA]</scope>
    <source>
        <strain evidence="2 3">GE09</strain>
    </source>
</reference>
<name>A0AAN2BJH6_9GAMM</name>
<dbReference type="RefSeq" id="WP_236986442.1">
    <property type="nucleotide sequence ID" value="NZ_AP023086.1"/>
</dbReference>
<evidence type="ECO:0000256" key="1">
    <source>
        <dbReference type="SAM" id="SignalP"/>
    </source>
</evidence>
<dbReference type="KEGG" id="marq:MARGE09_P1162"/>
<evidence type="ECO:0008006" key="4">
    <source>
        <dbReference type="Google" id="ProtNLM"/>
    </source>
</evidence>
<sequence>MKKILAIATLSAVSSLASAESYQFLGGLGYSDTDLDGVDESKITATGTYYFSGQETVGPLDQFAYIDDTTNLRANVESTDAADEFVIGGSYYFDRFAVGLDYTDSEDSYSTRLHGDFFFMDNLKASLGYSMPEEGDDVVDLSLQYDHSINETDYIGFTVQYIDTDEATVNLSTKYLNAFENGQFLVLEANIVDTDDTAFDAKAKWYLNKNTGFLLGANDEDRVYVGVTHFFNTNFALDATIGQDKIGNLSYNFYGLEAVLQF</sequence>
<feature type="chain" id="PRO_5043051452" description="General porin" evidence="1">
    <location>
        <begin position="20"/>
        <end position="262"/>
    </location>
</feature>
<evidence type="ECO:0000313" key="3">
    <source>
        <dbReference type="Proteomes" id="UP001320119"/>
    </source>
</evidence>
<dbReference type="InterPro" id="IPR031593">
    <property type="entry name" value="Porin_7"/>
</dbReference>